<reference evidence="5" key="1">
    <citation type="submission" date="2019-10" db="EMBL/GenBank/DDBJ databases">
        <authorList>
            <consortium name="DOE Joint Genome Institute"/>
            <person name="Kuo A."/>
            <person name="Miyauchi S."/>
            <person name="Kiss E."/>
            <person name="Drula E."/>
            <person name="Kohler A."/>
            <person name="Sanchez-Garcia M."/>
            <person name="Andreopoulos B."/>
            <person name="Barry K.W."/>
            <person name="Bonito G."/>
            <person name="Buee M."/>
            <person name="Carver A."/>
            <person name="Chen C."/>
            <person name="Cichocki N."/>
            <person name="Clum A."/>
            <person name="Culley D."/>
            <person name="Crous P.W."/>
            <person name="Fauchery L."/>
            <person name="Girlanda M."/>
            <person name="Hayes R."/>
            <person name="Keri Z."/>
            <person name="LaButti K."/>
            <person name="Lipzen A."/>
            <person name="Lombard V."/>
            <person name="Magnuson J."/>
            <person name="Maillard F."/>
            <person name="Morin E."/>
            <person name="Murat C."/>
            <person name="Nolan M."/>
            <person name="Ohm R."/>
            <person name="Pangilinan J."/>
            <person name="Pereira M."/>
            <person name="Perotto S."/>
            <person name="Peter M."/>
            <person name="Riley R."/>
            <person name="Sitrit Y."/>
            <person name="Stielow B."/>
            <person name="Szollosi G."/>
            <person name="Zifcakova L."/>
            <person name="Stursova M."/>
            <person name="Spatafora J.W."/>
            <person name="Tedersoo L."/>
            <person name="Vaario L.-M."/>
            <person name="Yamada A."/>
            <person name="Yan M."/>
            <person name="Wang P."/>
            <person name="Xu J."/>
            <person name="Bruns T."/>
            <person name="Baldrian P."/>
            <person name="Vilgalys R."/>
            <person name="Henrissat B."/>
            <person name="Grigoriev I.V."/>
            <person name="Hibbett D."/>
            <person name="Nagy L.G."/>
            <person name="Martin F.M."/>
        </authorList>
    </citation>
    <scope>NUCLEOTIDE SEQUENCE</scope>
    <source>
        <strain evidence="5">Prilba</strain>
    </source>
</reference>
<gene>
    <name evidence="5" type="ORF">DFH94DRAFT_857052</name>
</gene>
<evidence type="ECO:0000256" key="1">
    <source>
        <dbReference type="ARBA" id="ARBA00022630"/>
    </source>
</evidence>
<reference evidence="5" key="2">
    <citation type="journal article" date="2020" name="Nat. Commun.">
        <title>Large-scale genome sequencing of mycorrhizal fungi provides insights into the early evolution of symbiotic traits.</title>
        <authorList>
            <person name="Miyauchi S."/>
            <person name="Kiss E."/>
            <person name="Kuo A."/>
            <person name="Drula E."/>
            <person name="Kohler A."/>
            <person name="Sanchez-Garcia M."/>
            <person name="Morin E."/>
            <person name="Andreopoulos B."/>
            <person name="Barry K.W."/>
            <person name="Bonito G."/>
            <person name="Buee M."/>
            <person name="Carver A."/>
            <person name="Chen C."/>
            <person name="Cichocki N."/>
            <person name="Clum A."/>
            <person name="Culley D."/>
            <person name="Crous P.W."/>
            <person name="Fauchery L."/>
            <person name="Girlanda M."/>
            <person name="Hayes R.D."/>
            <person name="Keri Z."/>
            <person name="LaButti K."/>
            <person name="Lipzen A."/>
            <person name="Lombard V."/>
            <person name="Magnuson J."/>
            <person name="Maillard F."/>
            <person name="Murat C."/>
            <person name="Nolan M."/>
            <person name="Ohm R.A."/>
            <person name="Pangilinan J."/>
            <person name="Pereira M.F."/>
            <person name="Perotto S."/>
            <person name="Peter M."/>
            <person name="Pfister S."/>
            <person name="Riley R."/>
            <person name="Sitrit Y."/>
            <person name="Stielow J.B."/>
            <person name="Szollosi G."/>
            <person name="Zifcakova L."/>
            <person name="Stursova M."/>
            <person name="Spatafora J.W."/>
            <person name="Tedersoo L."/>
            <person name="Vaario L.M."/>
            <person name="Yamada A."/>
            <person name="Yan M."/>
            <person name="Wang P."/>
            <person name="Xu J."/>
            <person name="Bruns T."/>
            <person name="Baldrian P."/>
            <person name="Vilgalys R."/>
            <person name="Dunand C."/>
            <person name="Henrissat B."/>
            <person name="Grigoriev I.V."/>
            <person name="Hibbett D."/>
            <person name="Nagy L.G."/>
            <person name="Martin F.M."/>
        </authorList>
    </citation>
    <scope>NUCLEOTIDE SEQUENCE</scope>
    <source>
        <strain evidence="5">Prilba</strain>
    </source>
</reference>
<organism evidence="5 6">
    <name type="scientific">Russula ochroleuca</name>
    <dbReference type="NCBI Taxonomy" id="152965"/>
    <lineage>
        <taxon>Eukaryota</taxon>
        <taxon>Fungi</taxon>
        <taxon>Dikarya</taxon>
        <taxon>Basidiomycota</taxon>
        <taxon>Agaricomycotina</taxon>
        <taxon>Agaricomycetes</taxon>
        <taxon>Russulales</taxon>
        <taxon>Russulaceae</taxon>
        <taxon>Russula</taxon>
    </lineage>
</organism>
<dbReference type="AlphaFoldDB" id="A0A9P5MQC3"/>
<feature type="domain" description="FAD-binding" evidence="4">
    <location>
        <begin position="9"/>
        <end position="387"/>
    </location>
</feature>
<dbReference type="InterPro" id="IPR036188">
    <property type="entry name" value="FAD/NAD-bd_sf"/>
</dbReference>
<comment type="caution">
    <text evidence="5">The sequence shown here is derived from an EMBL/GenBank/DDBJ whole genome shotgun (WGS) entry which is preliminary data.</text>
</comment>
<sequence>MSEPPSRFHVAICGGGVGGLTLAYALSKSPDICVDVYEAASKFTEIGAGIGVWWRTRQVLKSLGLEEDVIRLLPFRPGEDRVPSIQYRKADQPDGLAMGTMYSRGKLMGLHRAEFHEVLLNRLSSRCRTSPSKRLESYVQRPGAPIMLHFQDGSTATCDILIGADGLKSAVRKTMFQEAATWAESQHRDTDAAELRNLSEPRFSGVFSYRTLIPAARLSSISPQHRVFSSAVQYLGKNRHMMAYPISSGRFINFVAFQFHPHEEGTRFDGPWVAHVDPSYVQGLFKGWEKEVGDIVQCLGGLKMSRWAVNVLPTLPFFAFGNVAILGDAAHAMAPFQGAGAGQAIEDASILASLLSNELATKTTVPQVLEIYSRVRQPLATEAARRSRLNGEHFSLRSPAGPDHHELSSTARLEGIAKQIQDNFEWVSETEASVDLQRAMTLLRAETAT</sequence>
<keyword evidence="1" id="KW-0285">Flavoprotein</keyword>
<protein>
    <submittedName>
        <fullName evidence="5">Salicylate hydroxylase</fullName>
    </submittedName>
</protein>
<dbReference type="PANTHER" id="PTHR46720">
    <property type="entry name" value="HYDROXYLASE, PUTATIVE (AFU_ORTHOLOGUE AFUA_3G01460)-RELATED"/>
    <property type="match status" value="1"/>
</dbReference>
<dbReference type="Pfam" id="PF01494">
    <property type="entry name" value="FAD_binding_3"/>
    <property type="match status" value="1"/>
</dbReference>
<dbReference type="PRINTS" id="PR00420">
    <property type="entry name" value="RNGMNOXGNASE"/>
</dbReference>
<evidence type="ECO:0000256" key="3">
    <source>
        <dbReference type="ARBA" id="ARBA00023002"/>
    </source>
</evidence>
<evidence type="ECO:0000313" key="5">
    <source>
        <dbReference type="EMBL" id="KAF8468092.1"/>
    </source>
</evidence>
<dbReference type="GO" id="GO:0016491">
    <property type="term" value="F:oxidoreductase activity"/>
    <property type="evidence" value="ECO:0007669"/>
    <property type="project" value="UniProtKB-KW"/>
</dbReference>
<name>A0A9P5MQC3_9AGAM</name>
<evidence type="ECO:0000313" key="6">
    <source>
        <dbReference type="Proteomes" id="UP000759537"/>
    </source>
</evidence>
<accession>A0A9P5MQC3</accession>
<dbReference type="SUPFAM" id="SSF54373">
    <property type="entry name" value="FAD-linked reductases, C-terminal domain"/>
    <property type="match status" value="1"/>
</dbReference>
<evidence type="ECO:0000259" key="4">
    <source>
        <dbReference type="Pfam" id="PF01494"/>
    </source>
</evidence>
<dbReference type="EMBL" id="WHVB01000033">
    <property type="protein sequence ID" value="KAF8468092.1"/>
    <property type="molecule type" value="Genomic_DNA"/>
</dbReference>
<keyword evidence="2" id="KW-0274">FAD</keyword>
<dbReference type="Proteomes" id="UP000759537">
    <property type="component" value="Unassembled WGS sequence"/>
</dbReference>
<dbReference type="PANTHER" id="PTHR46720:SF3">
    <property type="entry name" value="FAD-BINDING DOMAIN-CONTAINING PROTEIN-RELATED"/>
    <property type="match status" value="1"/>
</dbReference>
<dbReference type="GO" id="GO:0044550">
    <property type="term" value="P:secondary metabolite biosynthetic process"/>
    <property type="evidence" value="ECO:0007669"/>
    <property type="project" value="TreeGrafter"/>
</dbReference>
<dbReference type="InterPro" id="IPR051104">
    <property type="entry name" value="FAD_monoxygenase"/>
</dbReference>
<proteinExistence type="predicted"/>
<dbReference type="InterPro" id="IPR002938">
    <property type="entry name" value="FAD-bd"/>
</dbReference>
<keyword evidence="6" id="KW-1185">Reference proteome</keyword>
<dbReference type="Gene3D" id="3.50.50.60">
    <property type="entry name" value="FAD/NAD(P)-binding domain"/>
    <property type="match status" value="1"/>
</dbReference>
<dbReference type="SUPFAM" id="SSF51905">
    <property type="entry name" value="FAD/NAD(P)-binding domain"/>
    <property type="match status" value="1"/>
</dbReference>
<keyword evidence="3" id="KW-0560">Oxidoreductase</keyword>
<dbReference type="OrthoDB" id="417877at2759"/>
<evidence type="ECO:0000256" key="2">
    <source>
        <dbReference type="ARBA" id="ARBA00022827"/>
    </source>
</evidence>
<dbReference type="GO" id="GO:0071949">
    <property type="term" value="F:FAD binding"/>
    <property type="evidence" value="ECO:0007669"/>
    <property type="project" value="InterPro"/>
</dbReference>